<keyword evidence="6 8" id="KW-0472">Membrane</keyword>
<dbReference type="SUPFAM" id="SSF56935">
    <property type="entry name" value="Porins"/>
    <property type="match status" value="1"/>
</dbReference>
<dbReference type="PROSITE" id="PS52016">
    <property type="entry name" value="TONB_DEPENDENT_REC_3"/>
    <property type="match status" value="1"/>
</dbReference>
<comment type="caution">
    <text evidence="12">The sequence shown here is derived from an EMBL/GenBank/DDBJ whole genome shotgun (WGS) entry which is preliminary data.</text>
</comment>
<proteinExistence type="inferred from homology"/>
<dbReference type="InterPro" id="IPR000531">
    <property type="entry name" value="Beta-barrel_TonB"/>
</dbReference>
<evidence type="ECO:0000256" key="9">
    <source>
        <dbReference type="RuleBase" id="RU003357"/>
    </source>
</evidence>
<dbReference type="Gene3D" id="2.40.170.20">
    <property type="entry name" value="TonB-dependent receptor, beta-barrel domain"/>
    <property type="match status" value="1"/>
</dbReference>
<evidence type="ECO:0000256" key="6">
    <source>
        <dbReference type="ARBA" id="ARBA00023136"/>
    </source>
</evidence>
<reference evidence="12" key="1">
    <citation type="submission" date="2021-12" db="EMBL/GenBank/DDBJ databases">
        <authorList>
            <person name="Ulrich A."/>
        </authorList>
    </citation>
    <scope>NUCLEOTIDE SEQUENCE</scope>
    <source>
        <strain evidence="12">A1P009</strain>
    </source>
</reference>
<evidence type="ECO:0000313" key="12">
    <source>
        <dbReference type="EMBL" id="MCD9097796.1"/>
    </source>
</evidence>
<feature type="domain" description="TonB-dependent receptor plug" evidence="11">
    <location>
        <begin position="47"/>
        <end position="164"/>
    </location>
</feature>
<dbReference type="Pfam" id="PF00593">
    <property type="entry name" value="TonB_dep_Rec_b-barrel"/>
    <property type="match status" value="1"/>
</dbReference>
<evidence type="ECO:0000256" key="2">
    <source>
        <dbReference type="ARBA" id="ARBA00022448"/>
    </source>
</evidence>
<evidence type="ECO:0000259" key="10">
    <source>
        <dbReference type="Pfam" id="PF00593"/>
    </source>
</evidence>
<keyword evidence="7 8" id="KW-0998">Cell outer membrane</keyword>
<evidence type="ECO:0000313" key="13">
    <source>
        <dbReference type="Proteomes" id="UP001430360"/>
    </source>
</evidence>
<dbReference type="InterPro" id="IPR012910">
    <property type="entry name" value="Plug_dom"/>
</dbReference>
<evidence type="ECO:0000256" key="8">
    <source>
        <dbReference type="PROSITE-ProRule" id="PRU01360"/>
    </source>
</evidence>
<keyword evidence="2 8" id="KW-0813">Transport</keyword>
<dbReference type="Gene3D" id="2.170.130.10">
    <property type="entry name" value="TonB-dependent receptor, plug domain"/>
    <property type="match status" value="1"/>
</dbReference>
<name>A0ABS8UGB5_9GAMM</name>
<dbReference type="InterPro" id="IPR036942">
    <property type="entry name" value="Beta-barrel_TonB_sf"/>
</dbReference>
<accession>A0ABS8UGB5</accession>
<organism evidence="12 13">
    <name type="scientific">Luteimonas fraxinea</name>
    <dbReference type="NCBI Taxonomy" id="2901869"/>
    <lineage>
        <taxon>Bacteria</taxon>
        <taxon>Pseudomonadati</taxon>
        <taxon>Pseudomonadota</taxon>
        <taxon>Gammaproteobacteria</taxon>
        <taxon>Lysobacterales</taxon>
        <taxon>Lysobacteraceae</taxon>
        <taxon>Luteimonas</taxon>
    </lineage>
</organism>
<dbReference type="Pfam" id="PF07715">
    <property type="entry name" value="Plug"/>
    <property type="match status" value="1"/>
</dbReference>
<feature type="domain" description="TonB-dependent receptor-like beta-barrel" evidence="10">
    <location>
        <begin position="389"/>
        <end position="916"/>
    </location>
</feature>
<evidence type="ECO:0000256" key="7">
    <source>
        <dbReference type="ARBA" id="ARBA00023237"/>
    </source>
</evidence>
<comment type="subcellular location">
    <subcellularLocation>
        <location evidence="1 8">Cell outer membrane</location>
        <topology evidence="1 8">Multi-pass membrane protein</topology>
    </subcellularLocation>
</comment>
<sequence>MFLTFAAPAFAQDADEQTTSTTTSSSASRTLDTVTVVGSRIKRAEIEGPAPVTVITRAEIDREGFQTVGDMLQTLSQNTTSSFTGDLAVNGFTPNAQVVNLRNLGPGYTLTLIDGRRPAQYPQPYNRDNNVTNIQAIPTSIVERIEVLTGGASAIYGSDAVAGVVNIVLRKNFEGNFARVTTGTTAEGGGDSVNVELTGGKTGDRWSGLWAFQYAEQEPVFASQREFLADNRNGPLGAQFTNPALSLIAIRGLASANGPVNHNAFYPGEDACDALGFESRRTAARGLYCGSYTTNASRSISNKRQFYSAYGRGTFDLTDTTQLWASANYYTTEAKAGSGTEFWGTSGDRFNQLSTGGTSAFYYDSGLRDIVQLQRVFTPQELGGNEAATSVFEEYTYDIAAGITGSFADRFDWEASANYGYYNYERDRPRLLAQSVHDYFLGPRLGWSNAQGTAAGIYPVHQLNLARWSSPITPEIYRSFATRVIDRSETSVAGATFNVSGDLFELPAGAVGFAGVLEWNQQKLDLVSDFRTDQLRPLDNQTIYNLTSSGETHGTRDRYAVGAEFRVPILNSLAANFATRWDKYDDISSVDAATTYNLGLEWRPWDSLLFRGSYATSFRAPDMQLIYAEGAASFSSILDEFSCRSGTGPGAAQGPRTRPACNVSGDPTIYSAQTIIAGNPGLKEEEGESWTAGFVWDIIDGMSLSVDWYRIRLTDAASQFDSTTLLAQEAACRIGAYADGSAPPSAAICGNLYQLITRTNAPGSPDDGRIQRINNSYINTALQDTTGVDATYRYRWDTDRVGRFNVDLAYSLQLTNEYKQTADEELVDYRDVPPSQNFWYPERSRVRGSVSWTYGDWTTTVFGTRYGSAFTNAEVDGVNAAGGAYGRRLAPYMLYNLSVGKQFTPNLLAQLQVVNVLDNQYRKDNSFTGYPFFNNYLGADPLGRRFYVSLSYKF</sequence>
<dbReference type="Proteomes" id="UP001430360">
    <property type="component" value="Unassembled WGS sequence"/>
</dbReference>
<dbReference type="PANTHER" id="PTHR47234:SF1">
    <property type="entry name" value="TONB-DEPENDENT RECEPTOR"/>
    <property type="match status" value="1"/>
</dbReference>
<keyword evidence="5 9" id="KW-0798">TonB box</keyword>
<evidence type="ECO:0000256" key="1">
    <source>
        <dbReference type="ARBA" id="ARBA00004571"/>
    </source>
</evidence>
<dbReference type="InterPro" id="IPR037066">
    <property type="entry name" value="Plug_dom_sf"/>
</dbReference>
<gene>
    <name evidence="12" type="ORF">LTT95_12690</name>
</gene>
<keyword evidence="13" id="KW-1185">Reference proteome</keyword>
<evidence type="ECO:0000259" key="11">
    <source>
        <dbReference type="Pfam" id="PF07715"/>
    </source>
</evidence>
<comment type="similarity">
    <text evidence="8 9">Belongs to the TonB-dependent receptor family.</text>
</comment>
<evidence type="ECO:0000256" key="4">
    <source>
        <dbReference type="ARBA" id="ARBA00022692"/>
    </source>
</evidence>
<dbReference type="PANTHER" id="PTHR47234">
    <property type="match status" value="1"/>
</dbReference>
<protein>
    <submittedName>
        <fullName evidence="12">TonB-dependent receptor</fullName>
    </submittedName>
</protein>
<reference evidence="12" key="2">
    <citation type="journal article" date="2022" name="Syst. Appl. Microbiol.">
        <title>Physiological and genomic characterisation of Luteimonas fraxinea sp. nov., a bacterial species associated with trees tolerant to ash dieback.</title>
        <authorList>
            <person name="Ulrich K."/>
            <person name="Becker R."/>
            <person name="Behrendt U."/>
            <person name="Kube M."/>
            <person name="Schneck V."/>
            <person name="Ulrich A."/>
        </authorList>
    </citation>
    <scope>NUCLEOTIDE SEQUENCE</scope>
    <source>
        <strain evidence="12">A1P009</strain>
    </source>
</reference>
<keyword evidence="12" id="KW-0675">Receptor</keyword>
<keyword evidence="3 8" id="KW-1134">Transmembrane beta strand</keyword>
<keyword evidence="4 8" id="KW-0812">Transmembrane</keyword>
<dbReference type="InterPro" id="IPR039426">
    <property type="entry name" value="TonB-dep_rcpt-like"/>
</dbReference>
<evidence type="ECO:0000256" key="3">
    <source>
        <dbReference type="ARBA" id="ARBA00022452"/>
    </source>
</evidence>
<evidence type="ECO:0000256" key="5">
    <source>
        <dbReference type="ARBA" id="ARBA00023077"/>
    </source>
</evidence>
<dbReference type="RefSeq" id="WP_232136925.1">
    <property type="nucleotide sequence ID" value="NZ_CP089507.1"/>
</dbReference>
<dbReference type="EMBL" id="JAJQKU010000004">
    <property type="protein sequence ID" value="MCD9097796.1"/>
    <property type="molecule type" value="Genomic_DNA"/>
</dbReference>